<keyword evidence="1" id="KW-0862">Zinc</keyword>
<dbReference type="GO" id="GO:0008270">
    <property type="term" value="F:zinc ion binding"/>
    <property type="evidence" value="ECO:0007669"/>
    <property type="project" value="UniProtKB-KW"/>
</dbReference>
<dbReference type="SMART" id="SM00184">
    <property type="entry name" value="RING"/>
    <property type="match status" value="1"/>
</dbReference>
<dbReference type="InterPro" id="IPR013083">
    <property type="entry name" value="Znf_RING/FYVE/PHD"/>
</dbReference>
<evidence type="ECO:0000259" key="2">
    <source>
        <dbReference type="PROSITE" id="PS50089"/>
    </source>
</evidence>
<dbReference type="PROSITE" id="PS50089">
    <property type="entry name" value="ZF_RING_2"/>
    <property type="match status" value="1"/>
</dbReference>
<dbReference type="EMBL" id="CAJZBQ010000054">
    <property type="protein sequence ID" value="CAG9332570.1"/>
    <property type="molecule type" value="Genomic_DNA"/>
</dbReference>
<gene>
    <name evidence="3" type="ORF">BSTOLATCC_MIC56014</name>
</gene>
<keyword evidence="4" id="KW-1185">Reference proteome</keyword>
<proteinExistence type="predicted"/>
<dbReference type="Proteomes" id="UP001162131">
    <property type="component" value="Unassembled WGS sequence"/>
</dbReference>
<accession>A0AAU9K2W9</accession>
<dbReference type="PANTHER" id="PTHR23327">
    <property type="entry name" value="RING FINGER PROTEIN 127"/>
    <property type="match status" value="1"/>
</dbReference>
<evidence type="ECO:0000313" key="3">
    <source>
        <dbReference type="EMBL" id="CAG9332570.1"/>
    </source>
</evidence>
<comment type="caution">
    <text evidence="3">The sequence shown here is derived from an EMBL/GenBank/DDBJ whole genome shotgun (WGS) entry which is preliminary data.</text>
</comment>
<keyword evidence="1" id="KW-0863">Zinc-finger</keyword>
<protein>
    <recommendedName>
        <fullName evidence="2">RING-type domain-containing protein</fullName>
    </recommendedName>
</protein>
<dbReference type="Gene3D" id="3.30.40.10">
    <property type="entry name" value="Zinc/RING finger domain, C3HC4 (zinc finger)"/>
    <property type="match status" value="1"/>
</dbReference>
<dbReference type="SUPFAM" id="SSF57850">
    <property type="entry name" value="RING/U-box"/>
    <property type="match status" value="1"/>
</dbReference>
<reference evidence="3" key="1">
    <citation type="submission" date="2021-09" db="EMBL/GenBank/DDBJ databases">
        <authorList>
            <consortium name="AG Swart"/>
            <person name="Singh M."/>
            <person name="Singh A."/>
            <person name="Seah K."/>
            <person name="Emmerich C."/>
        </authorList>
    </citation>
    <scope>NUCLEOTIDE SEQUENCE</scope>
    <source>
        <strain evidence="3">ATCC30299</strain>
    </source>
</reference>
<name>A0AAU9K2W9_9CILI</name>
<dbReference type="GO" id="GO:0061630">
    <property type="term" value="F:ubiquitin protein ligase activity"/>
    <property type="evidence" value="ECO:0007669"/>
    <property type="project" value="TreeGrafter"/>
</dbReference>
<dbReference type="Pfam" id="PF13923">
    <property type="entry name" value="zf-C3HC4_2"/>
    <property type="match status" value="1"/>
</dbReference>
<sequence>MESIDCTLKFNKETLPIRKIPASLAELKKTVKKSFGMPSSNLLFSILNSAGSKMPVRTQTDYKRALTYAGLQVVIEIEEKPAEEETKEEEISLASLNKGSRRVLLANRKAIALANNAADSIEDIPEDEMCNICYGRFAEPMAAKCGHVCCRKCWERLLENALECPLCKGRVRLNHLRKVQ</sequence>
<dbReference type="CDD" id="cd16449">
    <property type="entry name" value="RING-HC"/>
    <property type="match status" value="1"/>
</dbReference>
<dbReference type="InterPro" id="IPR001841">
    <property type="entry name" value="Znf_RING"/>
</dbReference>
<dbReference type="AlphaFoldDB" id="A0AAU9K2W9"/>
<feature type="domain" description="RING-type" evidence="2">
    <location>
        <begin position="130"/>
        <end position="168"/>
    </location>
</feature>
<evidence type="ECO:0000313" key="4">
    <source>
        <dbReference type="Proteomes" id="UP001162131"/>
    </source>
</evidence>
<keyword evidence="1" id="KW-0479">Metal-binding</keyword>
<organism evidence="3 4">
    <name type="scientific">Blepharisma stoltei</name>
    <dbReference type="NCBI Taxonomy" id="1481888"/>
    <lineage>
        <taxon>Eukaryota</taxon>
        <taxon>Sar</taxon>
        <taxon>Alveolata</taxon>
        <taxon>Ciliophora</taxon>
        <taxon>Postciliodesmatophora</taxon>
        <taxon>Heterotrichea</taxon>
        <taxon>Heterotrichida</taxon>
        <taxon>Blepharismidae</taxon>
        <taxon>Blepharisma</taxon>
    </lineage>
</organism>
<evidence type="ECO:0000256" key="1">
    <source>
        <dbReference type="PROSITE-ProRule" id="PRU00175"/>
    </source>
</evidence>
<dbReference type="PANTHER" id="PTHR23327:SF42">
    <property type="entry name" value="LON PEPTIDASE N-TERMINAL DOMAIN AND RING FINGER PROTEIN C14F5.10C"/>
    <property type="match status" value="1"/>
</dbReference>